<feature type="binding site" evidence="7">
    <location>
        <position position="192"/>
    </location>
    <ligand>
        <name>Fe(2+)</name>
        <dbReference type="ChEBI" id="CHEBI:29033"/>
    </ligand>
</feature>
<keyword evidence="4 7" id="KW-0456">Lyase</keyword>
<comment type="catalytic activity">
    <reaction evidence="7 8">
        <text>heme b + 2 H(+) = protoporphyrin IX + Fe(2+)</text>
        <dbReference type="Rhea" id="RHEA:22584"/>
        <dbReference type="ChEBI" id="CHEBI:15378"/>
        <dbReference type="ChEBI" id="CHEBI:29033"/>
        <dbReference type="ChEBI" id="CHEBI:57306"/>
        <dbReference type="ChEBI" id="CHEBI:60344"/>
        <dbReference type="EC" id="4.98.1.1"/>
    </reaction>
</comment>
<dbReference type="InterPro" id="IPR033659">
    <property type="entry name" value="Ferrochelatase_N"/>
</dbReference>
<evidence type="ECO:0000256" key="2">
    <source>
        <dbReference type="ARBA" id="ARBA00023004"/>
    </source>
</evidence>
<keyword evidence="3 7" id="KW-0350">Heme biosynthesis</keyword>
<gene>
    <name evidence="7 9" type="primary">hemH</name>
    <name evidence="9" type="ORF">KP004_19790</name>
</gene>
<evidence type="ECO:0000256" key="1">
    <source>
        <dbReference type="ARBA" id="ARBA00007718"/>
    </source>
</evidence>
<evidence type="ECO:0000256" key="5">
    <source>
        <dbReference type="ARBA" id="ARBA00023244"/>
    </source>
</evidence>
<dbReference type="HAMAP" id="MF_00323">
    <property type="entry name" value="Ferrochelatase"/>
    <property type="match status" value="1"/>
</dbReference>
<keyword evidence="10" id="KW-1185">Reference proteome</keyword>
<comment type="subcellular location">
    <subcellularLocation>
        <location evidence="7 8">Cytoplasm</location>
    </subcellularLocation>
</comment>
<dbReference type="CDD" id="cd03411">
    <property type="entry name" value="Ferrochelatase_N"/>
    <property type="match status" value="1"/>
</dbReference>
<protein>
    <recommendedName>
        <fullName evidence="7 8">Ferrochelatase</fullName>
        <ecNumber evidence="7 8">4.98.1.1</ecNumber>
    </recommendedName>
    <alternativeName>
        <fullName evidence="7">Heme synthase</fullName>
    </alternativeName>
    <alternativeName>
        <fullName evidence="7">Protoheme ferro-lyase</fullName>
    </alternativeName>
</protein>
<dbReference type="Proteomes" id="UP000683557">
    <property type="component" value="Chromosome"/>
</dbReference>
<organism evidence="9 10">
    <name type="scientific">Geomonas oryzisoli</name>
    <dbReference type="NCBI Taxonomy" id="2847992"/>
    <lineage>
        <taxon>Bacteria</taxon>
        <taxon>Pseudomonadati</taxon>
        <taxon>Thermodesulfobacteriota</taxon>
        <taxon>Desulfuromonadia</taxon>
        <taxon>Geobacterales</taxon>
        <taxon>Geobacteraceae</taxon>
        <taxon>Geomonas</taxon>
    </lineage>
</organism>
<evidence type="ECO:0000256" key="6">
    <source>
        <dbReference type="ARBA" id="ARBA00024536"/>
    </source>
</evidence>
<evidence type="ECO:0000256" key="8">
    <source>
        <dbReference type="RuleBase" id="RU000607"/>
    </source>
</evidence>
<dbReference type="InterPro" id="IPR001015">
    <property type="entry name" value="Ferrochelatase"/>
</dbReference>
<keyword evidence="2 7" id="KW-0408">Iron</keyword>
<dbReference type="NCBIfam" id="TIGR00109">
    <property type="entry name" value="hemH"/>
    <property type="match status" value="1"/>
</dbReference>
<dbReference type="PROSITE" id="PS00534">
    <property type="entry name" value="FERROCHELATASE"/>
    <property type="match status" value="1"/>
</dbReference>
<dbReference type="EC" id="4.98.1.1" evidence="7 8"/>
<accession>A0ABX8J516</accession>
<keyword evidence="5 7" id="KW-0627">Porphyrin biosynthesis</keyword>
<evidence type="ECO:0000256" key="4">
    <source>
        <dbReference type="ARBA" id="ARBA00023239"/>
    </source>
</evidence>
<dbReference type="Pfam" id="PF00762">
    <property type="entry name" value="Ferrochelatase"/>
    <property type="match status" value="1"/>
</dbReference>
<reference evidence="9 10" key="1">
    <citation type="submission" date="2021-06" db="EMBL/GenBank/DDBJ databases">
        <title>Gemonas diversity in paddy soil.</title>
        <authorList>
            <person name="Liu G."/>
        </authorList>
    </citation>
    <scope>NUCLEOTIDE SEQUENCE [LARGE SCALE GENOMIC DNA]</scope>
    <source>
        <strain evidence="9 10">RG10</strain>
    </source>
</reference>
<dbReference type="RefSeq" id="WP_216800097.1">
    <property type="nucleotide sequence ID" value="NZ_CP076723.1"/>
</dbReference>
<evidence type="ECO:0000313" key="10">
    <source>
        <dbReference type="Proteomes" id="UP000683557"/>
    </source>
</evidence>
<dbReference type="CDD" id="cd00419">
    <property type="entry name" value="Ferrochelatase_C"/>
    <property type="match status" value="1"/>
</dbReference>
<dbReference type="PANTHER" id="PTHR11108">
    <property type="entry name" value="FERROCHELATASE"/>
    <property type="match status" value="1"/>
</dbReference>
<keyword evidence="7" id="KW-0479">Metal-binding</keyword>
<comment type="similarity">
    <text evidence="1 7 8">Belongs to the ferrochelatase family.</text>
</comment>
<keyword evidence="7 8" id="KW-0963">Cytoplasm</keyword>
<dbReference type="GO" id="GO:0016829">
    <property type="term" value="F:lyase activity"/>
    <property type="evidence" value="ECO:0007669"/>
    <property type="project" value="UniProtKB-KW"/>
</dbReference>
<comment type="function">
    <text evidence="7 8">Catalyzes the ferrous insertion into protoporphyrin IX.</text>
</comment>
<dbReference type="EMBL" id="CP076723">
    <property type="protein sequence ID" value="QWV93380.1"/>
    <property type="molecule type" value="Genomic_DNA"/>
</dbReference>
<evidence type="ECO:0000256" key="3">
    <source>
        <dbReference type="ARBA" id="ARBA00023133"/>
    </source>
</evidence>
<dbReference type="InterPro" id="IPR019772">
    <property type="entry name" value="Ferrochelatase_AS"/>
</dbReference>
<evidence type="ECO:0000256" key="7">
    <source>
        <dbReference type="HAMAP-Rule" id="MF_00323"/>
    </source>
</evidence>
<name>A0ABX8J516_9BACT</name>
<evidence type="ECO:0000313" key="9">
    <source>
        <dbReference type="EMBL" id="QWV93380.1"/>
    </source>
</evidence>
<dbReference type="InterPro" id="IPR033644">
    <property type="entry name" value="Ferrochelatase_C"/>
</dbReference>
<comment type="catalytic activity">
    <reaction evidence="6">
        <text>Fe-coproporphyrin III + 2 H(+) = coproporphyrin III + Fe(2+)</text>
        <dbReference type="Rhea" id="RHEA:49572"/>
        <dbReference type="ChEBI" id="CHEBI:15378"/>
        <dbReference type="ChEBI" id="CHEBI:29033"/>
        <dbReference type="ChEBI" id="CHEBI:68438"/>
        <dbReference type="ChEBI" id="CHEBI:131725"/>
        <dbReference type="EC" id="4.99.1.9"/>
    </reaction>
    <physiologicalReaction direction="right-to-left" evidence="6">
        <dbReference type="Rhea" id="RHEA:49574"/>
    </physiologicalReaction>
</comment>
<dbReference type="PANTHER" id="PTHR11108:SF1">
    <property type="entry name" value="FERROCHELATASE, MITOCHONDRIAL"/>
    <property type="match status" value="1"/>
</dbReference>
<comment type="pathway">
    <text evidence="7 8">Porphyrin-containing compound metabolism; protoheme biosynthesis; protoheme from protoporphyrin-IX: step 1/1.</text>
</comment>
<sequence length="318" mass="35896">MSDKTALLLLQMGGPDSLDAVHPFLMNLFTDRDIIKIGPAFLQPFIARRIVNKRAPEVTEFYRRIGGKSPIRELTEAQGAGLQALLGERFRSFVAMRYSRPTTIDALAAIKREGIKRVVALSLYPHYSKATTGSSVNELQRVLKEAKADFEITYIDRFYNHPLYIKALAGKVMRGLQAFPDPKDVEIVFSAHSLPQSFIDEGDPYLAHIQETVRLVMEQVGEANHLLCFQSKASKVKWLEPSTEATIQRLAREGRENLLMVPLSFVSDHIETLYEIDIQYAEEAKAHGIKRFVRTESLNSDPMFLDCLADLVRTTVKA</sequence>
<proteinExistence type="inferred from homology"/>
<feature type="binding site" evidence="7">
    <location>
        <position position="271"/>
    </location>
    <ligand>
        <name>Fe(2+)</name>
        <dbReference type="ChEBI" id="CHEBI:29033"/>
    </ligand>
</feature>